<dbReference type="PATRIC" id="fig|179408.3.peg.2003"/>
<reference evidence="2 3" key="1">
    <citation type="submission" date="2012-05" db="EMBL/GenBank/DDBJ databases">
        <title>Finished chromosome of genome of Oscillatoria sp. PCC 7112.</title>
        <authorList>
            <consortium name="US DOE Joint Genome Institute"/>
            <person name="Gugger M."/>
            <person name="Coursin T."/>
            <person name="Rippka R."/>
            <person name="Tandeau De Marsac N."/>
            <person name="Huntemann M."/>
            <person name="Wei C.-L."/>
            <person name="Han J."/>
            <person name="Detter J.C."/>
            <person name="Han C."/>
            <person name="Tapia R."/>
            <person name="Davenport K."/>
            <person name="Daligault H."/>
            <person name="Erkkila T."/>
            <person name="Gu W."/>
            <person name="Munk A.C.C."/>
            <person name="Teshima H."/>
            <person name="Xu Y."/>
            <person name="Chain P."/>
            <person name="Chen A."/>
            <person name="Krypides N."/>
            <person name="Mavromatis K."/>
            <person name="Markowitz V."/>
            <person name="Szeto E."/>
            <person name="Ivanova N."/>
            <person name="Mikhailova N."/>
            <person name="Ovchinnikova G."/>
            <person name="Pagani I."/>
            <person name="Pati A."/>
            <person name="Goodwin L."/>
            <person name="Peters L."/>
            <person name="Pitluck S."/>
            <person name="Woyke T."/>
            <person name="Kerfeld C."/>
        </authorList>
    </citation>
    <scope>NUCLEOTIDE SEQUENCE [LARGE SCALE GENOMIC DNA]</scope>
    <source>
        <strain evidence="2 3">PCC 7112</strain>
    </source>
</reference>
<dbReference type="PANTHER" id="PTHR39639:SF1">
    <property type="entry name" value="DUF262 DOMAIN-CONTAINING PROTEIN"/>
    <property type="match status" value="1"/>
</dbReference>
<sequence length="415" mass="48189">MPELNLLEKQEEVSFDEEDEALDYELESNGNTKSVLDEISEIIVAGNDWTTATILDQLVRDNIQLNPRFQRRDAWDITRKSRFIESIFLGFPIPDIVLASQDKKRGKFVVLDGKQRLLTILQFYGRSETPNDSFALKNLEFRPELNGCTHEAIKNDILHSSVLDALDNQSLRTTLIRNWHTESLLYKIFLRLNVENTPLSPQELRQALHPGDFINFLDDESIKNQALRKILKSQNPDPRMRDVEFLLRYVGFHHFLSDYRGNLKVFLDMTCKKLNKDWKEKETEVRYTVSQFEKAVQTTTTIFGEENIFRVWLSSDNTYRGKFNRAILDVMVFYFSDPVIREAAENNPAAVEKAFKELCSSSNSEFREAVEKTTTSIRATHTRLSLWGKALLKVLDVKFNVPELVDNHIIFNGLR</sequence>
<dbReference type="AlphaFoldDB" id="K9VF62"/>
<dbReference type="Pfam" id="PF03235">
    <property type="entry name" value="GmrSD_N"/>
    <property type="match status" value="1"/>
</dbReference>
<keyword evidence="3" id="KW-1185">Reference proteome</keyword>
<evidence type="ECO:0000313" key="2">
    <source>
        <dbReference type="EMBL" id="AFZ06149.1"/>
    </source>
</evidence>
<organism evidence="2 3">
    <name type="scientific">Phormidium nigroviride PCC 7112</name>
    <dbReference type="NCBI Taxonomy" id="179408"/>
    <lineage>
        <taxon>Bacteria</taxon>
        <taxon>Bacillati</taxon>
        <taxon>Cyanobacteriota</taxon>
        <taxon>Cyanophyceae</taxon>
        <taxon>Oscillatoriophycideae</taxon>
        <taxon>Oscillatoriales</taxon>
        <taxon>Oscillatoriaceae</taxon>
        <taxon>Phormidium</taxon>
    </lineage>
</organism>
<dbReference type="EMBL" id="CP003614">
    <property type="protein sequence ID" value="AFZ06149.1"/>
    <property type="molecule type" value="Genomic_DNA"/>
</dbReference>
<dbReference type="HOGENOM" id="CLU_038557_2_1_3"/>
<dbReference type="RefSeq" id="WP_015175467.1">
    <property type="nucleotide sequence ID" value="NC_019729.1"/>
</dbReference>
<dbReference type="KEGG" id="oni:Osc7112_1650"/>
<dbReference type="eggNOG" id="COG1479">
    <property type="taxonomic scope" value="Bacteria"/>
</dbReference>
<proteinExistence type="predicted"/>
<accession>K9VF62</accession>
<evidence type="ECO:0000313" key="3">
    <source>
        <dbReference type="Proteomes" id="UP000010478"/>
    </source>
</evidence>
<dbReference type="OrthoDB" id="9770340at2"/>
<dbReference type="PANTHER" id="PTHR39639">
    <property type="entry name" value="CHROMOSOME 16, WHOLE GENOME SHOTGUN SEQUENCE"/>
    <property type="match status" value="1"/>
</dbReference>
<feature type="domain" description="GmrSD restriction endonucleases N-terminal" evidence="1">
    <location>
        <begin position="57"/>
        <end position="209"/>
    </location>
</feature>
<evidence type="ECO:0000259" key="1">
    <source>
        <dbReference type="Pfam" id="PF03235"/>
    </source>
</evidence>
<gene>
    <name evidence="2" type="ORF">Osc7112_1650</name>
</gene>
<dbReference type="Proteomes" id="UP000010478">
    <property type="component" value="Chromosome"/>
</dbReference>
<name>K9VF62_9CYAN</name>
<dbReference type="InterPro" id="IPR004919">
    <property type="entry name" value="GmrSD_N"/>
</dbReference>
<protein>
    <recommendedName>
        <fullName evidence="1">GmrSD restriction endonucleases N-terminal domain-containing protein</fullName>
    </recommendedName>
</protein>
<dbReference type="STRING" id="179408.Osc7112_1650"/>